<reference evidence="6 7" key="1">
    <citation type="submission" date="2024-06" db="EMBL/GenBank/DDBJ databases">
        <title>Sorghum-associated microbial communities from plants grown in Nebraska, USA.</title>
        <authorList>
            <person name="Schachtman D."/>
        </authorList>
    </citation>
    <scope>NUCLEOTIDE SEQUENCE [LARGE SCALE GENOMIC DNA]</scope>
    <source>
        <strain evidence="6 7">3207</strain>
    </source>
</reference>
<comment type="similarity">
    <text evidence="3 4">Belongs to the RlpA family.</text>
</comment>
<keyword evidence="7" id="KW-1185">Reference proteome</keyword>
<evidence type="ECO:0000259" key="5">
    <source>
        <dbReference type="Pfam" id="PF03330"/>
    </source>
</evidence>
<gene>
    <name evidence="3" type="primary">rlpA</name>
    <name evidence="6" type="ORF">ABIE08_001942</name>
</gene>
<comment type="function">
    <text evidence="3">Lytic transglycosylase with a strong preference for naked glycan strands that lack stem peptides.</text>
</comment>
<sequence precursor="true">MQVKLRIAAVTAALVAAGAALSFGSLPAEAGTQCGRASWYALGGKTANGERNNPNALTAAHRKLPFGTRVRVENLKNGKYVVVRINDRGPFTGGRVIDVSRAAAQQLGMVKSGTAKVRLVVDGAAVKNSCPA</sequence>
<evidence type="ECO:0000256" key="2">
    <source>
        <dbReference type="ARBA" id="ARBA00023316"/>
    </source>
</evidence>
<dbReference type="InterPro" id="IPR012997">
    <property type="entry name" value="RplA"/>
</dbReference>
<dbReference type="PANTHER" id="PTHR34183">
    <property type="entry name" value="ENDOLYTIC PEPTIDOGLYCAN TRANSGLYCOSYLASE RLPA"/>
    <property type="match status" value="1"/>
</dbReference>
<accession>A0ABV2QYD5</accession>
<proteinExistence type="inferred from homology"/>
<evidence type="ECO:0000256" key="4">
    <source>
        <dbReference type="RuleBase" id="RU003495"/>
    </source>
</evidence>
<keyword evidence="6" id="KW-0449">Lipoprotein</keyword>
<feature type="domain" description="RlpA-like protein double-psi beta-barrel" evidence="5">
    <location>
        <begin position="32"/>
        <end position="118"/>
    </location>
</feature>
<keyword evidence="1 3" id="KW-0456">Lyase</keyword>
<keyword evidence="3" id="KW-0732">Signal</keyword>
<dbReference type="InterPro" id="IPR036908">
    <property type="entry name" value="RlpA-like_sf"/>
</dbReference>
<dbReference type="CDD" id="cd22268">
    <property type="entry name" value="DPBB_RlpA-like"/>
    <property type="match status" value="1"/>
</dbReference>
<evidence type="ECO:0000313" key="7">
    <source>
        <dbReference type="Proteomes" id="UP001549321"/>
    </source>
</evidence>
<dbReference type="Gene3D" id="2.40.40.10">
    <property type="entry name" value="RlpA-like domain"/>
    <property type="match status" value="1"/>
</dbReference>
<comment type="caution">
    <text evidence="6">The sequence shown here is derived from an EMBL/GenBank/DDBJ whole genome shotgun (WGS) entry which is preliminary data.</text>
</comment>
<feature type="signal peptide" evidence="3">
    <location>
        <begin position="1"/>
        <end position="30"/>
    </location>
</feature>
<dbReference type="Proteomes" id="UP001549321">
    <property type="component" value="Unassembled WGS sequence"/>
</dbReference>
<protein>
    <recommendedName>
        <fullName evidence="3">Endolytic peptidoglycan transglycosylase RlpA</fullName>
        <ecNumber evidence="3">4.2.2.-</ecNumber>
    </recommendedName>
</protein>
<organism evidence="6 7">
    <name type="scientific">Kaistia defluvii</name>
    <dbReference type="NCBI Taxonomy" id="410841"/>
    <lineage>
        <taxon>Bacteria</taxon>
        <taxon>Pseudomonadati</taxon>
        <taxon>Pseudomonadota</taxon>
        <taxon>Alphaproteobacteria</taxon>
        <taxon>Hyphomicrobiales</taxon>
        <taxon>Kaistiaceae</taxon>
        <taxon>Kaistia</taxon>
    </lineage>
</organism>
<evidence type="ECO:0000313" key="6">
    <source>
        <dbReference type="EMBL" id="MET4634029.1"/>
    </source>
</evidence>
<evidence type="ECO:0000256" key="3">
    <source>
        <dbReference type="HAMAP-Rule" id="MF_02071"/>
    </source>
</evidence>
<keyword evidence="2 3" id="KW-0961">Cell wall biogenesis/degradation</keyword>
<evidence type="ECO:0000256" key="1">
    <source>
        <dbReference type="ARBA" id="ARBA00023239"/>
    </source>
</evidence>
<dbReference type="PANTHER" id="PTHR34183:SF8">
    <property type="entry name" value="ENDOLYTIC PEPTIDOGLYCAN TRANSGLYCOSYLASE RLPA-RELATED"/>
    <property type="match status" value="1"/>
</dbReference>
<dbReference type="SUPFAM" id="SSF50685">
    <property type="entry name" value="Barwin-like endoglucanases"/>
    <property type="match status" value="1"/>
</dbReference>
<dbReference type="InterPro" id="IPR009009">
    <property type="entry name" value="RlpA-like_DPBB"/>
</dbReference>
<dbReference type="NCBIfam" id="TIGR00413">
    <property type="entry name" value="rlpA"/>
    <property type="match status" value="1"/>
</dbReference>
<dbReference type="HAMAP" id="MF_02071">
    <property type="entry name" value="RlpA"/>
    <property type="match status" value="1"/>
</dbReference>
<dbReference type="EMBL" id="JBEPSM010000001">
    <property type="protein sequence ID" value="MET4634029.1"/>
    <property type="molecule type" value="Genomic_DNA"/>
</dbReference>
<dbReference type="EC" id="4.2.2.-" evidence="3"/>
<feature type="chain" id="PRO_5044945655" description="Endolytic peptidoglycan transglycosylase RlpA" evidence="3">
    <location>
        <begin position="31"/>
        <end position="132"/>
    </location>
</feature>
<dbReference type="InterPro" id="IPR034718">
    <property type="entry name" value="RlpA"/>
</dbReference>
<dbReference type="Pfam" id="PF03330">
    <property type="entry name" value="DPBB_1"/>
    <property type="match status" value="1"/>
</dbReference>
<name>A0ABV2QYD5_9HYPH</name>